<evidence type="ECO:0000313" key="5">
    <source>
        <dbReference type="Proteomes" id="UP000253606"/>
    </source>
</evidence>
<sequence length="550" mass="61862">MSAPQGRDAALHSALSIDADWQAFLRHFDLSRGFSFLLLLVDSCENAGFLREDLSRHLTEIGSGPIEDILSWCEPTGSLEELNNLPSLLRYSKFSHALGAIWCEAVASESDPQIERWRREWWLCFSRLNQVRNILQRTIPCPLVFVGAPWVQKTVREAAPDLWSIRSSVSRIFLRTTARNLLEGQILDSDVIPRTSDIADPEYALKMAERLHVRGSAREEAEMLNIAGSALVMKEQFAEATPILQRAQMLLLQTPDLRRELAENEIWLGIAYRRLGQLSEAERVLRDAIETIEMFDSPQPSLLASALHNLAIVLGQQGAVEESISLLQRTLSSQIRSLGEDHPFVARLWLDLGSLLHRHQRHVEAESAYRKALSIQSTSLGREQPDTADVLSNLGLLHQAMGHHHEAEVEFRKALAIWEKTLGSRHPRVHTGYYNLAINLYQAGRIQEAERSARKAFEIEMEAEGYLSPTPYGASMILALVLDAQDRKAEAKAVALRGFDLFMKASLKSHPPVSSVEPILNGYLELFRHLGIAEHLYSRQLEDAIADAET</sequence>
<dbReference type="SUPFAM" id="SSF48452">
    <property type="entry name" value="TPR-like"/>
    <property type="match status" value="2"/>
</dbReference>
<keyword evidence="1" id="KW-0677">Repeat</keyword>
<dbReference type="Pfam" id="PF13374">
    <property type="entry name" value="TPR_10"/>
    <property type="match status" value="1"/>
</dbReference>
<dbReference type="SMART" id="SM00028">
    <property type="entry name" value="TPR"/>
    <property type="match status" value="4"/>
</dbReference>
<reference evidence="4 5" key="1">
    <citation type="journal article" date="2018" name="Front. Microbiol.">
        <title>Hydrolytic Capabilities as a Key to Environmental Success: Chitinolytic and Cellulolytic Acidobacteria From Acidic Sub-arctic Soils and Boreal Peatlands.</title>
        <authorList>
            <person name="Belova S.E."/>
            <person name="Ravin N.V."/>
            <person name="Pankratov T.A."/>
            <person name="Rakitin A.L."/>
            <person name="Ivanova A.A."/>
            <person name="Beletsky A.V."/>
            <person name="Mardanov A.V."/>
            <person name="Sinninghe Damste J.S."/>
            <person name="Dedysh S.N."/>
        </authorList>
    </citation>
    <scope>NUCLEOTIDE SEQUENCE [LARGE SCALE GENOMIC DNA]</scope>
    <source>
        <strain evidence="4 5">SBC82</strain>
        <plasmid evidence="5">pacpol1</plasmid>
    </source>
</reference>
<dbReference type="PANTHER" id="PTHR45641">
    <property type="entry name" value="TETRATRICOPEPTIDE REPEAT PROTEIN (AFU_ORTHOLOGUE AFUA_6G03870)"/>
    <property type="match status" value="1"/>
</dbReference>
<feature type="repeat" description="TPR" evidence="3">
    <location>
        <begin position="346"/>
        <end position="379"/>
    </location>
</feature>
<keyword evidence="4" id="KW-0614">Plasmid</keyword>
<dbReference type="InterPro" id="IPR011990">
    <property type="entry name" value="TPR-like_helical_dom_sf"/>
</dbReference>
<dbReference type="Pfam" id="PF13424">
    <property type="entry name" value="TPR_12"/>
    <property type="match status" value="2"/>
</dbReference>
<dbReference type="Proteomes" id="UP000253606">
    <property type="component" value="Plasmid pACPOL1"/>
</dbReference>
<accession>A0A2Z5GB61</accession>
<proteinExistence type="predicted"/>
<dbReference type="PROSITE" id="PS50005">
    <property type="entry name" value="TPR"/>
    <property type="match status" value="2"/>
</dbReference>
<protein>
    <submittedName>
        <fullName evidence="4">Kinesin light chain</fullName>
    </submittedName>
</protein>
<evidence type="ECO:0000256" key="1">
    <source>
        <dbReference type="ARBA" id="ARBA00022737"/>
    </source>
</evidence>
<gene>
    <name evidence="4" type="ORF">ACPOL_6744</name>
</gene>
<keyword evidence="2 3" id="KW-0802">TPR repeat</keyword>
<evidence type="ECO:0000313" key="4">
    <source>
        <dbReference type="EMBL" id="AXC15954.1"/>
    </source>
</evidence>
<dbReference type="EMBL" id="CP030841">
    <property type="protein sequence ID" value="AXC15954.1"/>
    <property type="molecule type" value="Genomic_DNA"/>
</dbReference>
<geneLocation type="plasmid" evidence="5">
    <name>pacpol1</name>
</geneLocation>
<dbReference type="InterPro" id="IPR019734">
    <property type="entry name" value="TPR_rpt"/>
</dbReference>
<dbReference type="PANTHER" id="PTHR45641:SF19">
    <property type="entry name" value="NEPHROCYSTIN-3"/>
    <property type="match status" value="1"/>
</dbReference>
<feature type="repeat" description="TPR" evidence="3">
    <location>
        <begin position="388"/>
        <end position="421"/>
    </location>
</feature>
<evidence type="ECO:0000256" key="2">
    <source>
        <dbReference type="ARBA" id="ARBA00022803"/>
    </source>
</evidence>
<dbReference type="Gene3D" id="1.25.40.10">
    <property type="entry name" value="Tetratricopeptide repeat domain"/>
    <property type="match status" value="2"/>
</dbReference>
<dbReference type="AlphaFoldDB" id="A0A2Z5GB61"/>
<keyword evidence="5" id="KW-1185">Reference proteome</keyword>
<organism evidence="4 5">
    <name type="scientific">Acidisarcina polymorpha</name>
    <dbReference type="NCBI Taxonomy" id="2211140"/>
    <lineage>
        <taxon>Bacteria</taxon>
        <taxon>Pseudomonadati</taxon>
        <taxon>Acidobacteriota</taxon>
        <taxon>Terriglobia</taxon>
        <taxon>Terriglobales</taxon>
        <taxon>Acidobacteriaceae</taxon>
        <taxon>Acidisarcina</taxon>
    </lineage>
</organism>
<evidence type="ECO:0000256" key="3">
    <source>
        <dbReference type="PROSITE-ProRule" id="PRU00339"/>
    </source>
</evidence>
<name>A0A2Z5GB61_9BACT</name>
<dbReference type="KEGG" id="abas:ACPOL_6744"/>